<dbReference type="InterPro" id="IPR051534">
    <property type="entry name" value="CBASS_pafABC_assoc_protein"/>
</dbReference>
<dbReference type="PROSITE" id="PS51000">
    <property type="entry name" value="HTH_DEOR_2"/>
    <property type="match status" value="1"/>
</dbReference>
<organism evidence="4 5">
    <name type="scientific">Shouchella xiaoxiensis</name>
    <dbReference type="NCBI Taxonomy" id="766895"/>
    <lineage>
        <taxon>Bacteria</taxon>
        <taxon>Bacillati</taxon>
        <taxon>Bacillota</taxon>
        <taxon>Bacilli</taxon>
        <taxon>Bacillales</taxon>
        <taxon>Bacillaceae</taxon>
        <taxon>Shouchella</taxon>
    </lineage>
</organism>
<dbReference type="Pfam" id="PF08279">
    <property type="entry name" value="HTH_11"/>
    <property type="match status" value="1"/>
</dbReference>
<evidence type="ECO:0000256" key="1">
    <source>
        <dbReference type="ARBA" id="ARBA00023015"/>
    </source>
</evidence>
<dbReference type="Pfam" id="PF25583">
    <property type="entry name" value="WCX"/>
    <property type="match status" value="1"/>
</dbReference>
<dbReference type="PIRSF" id="PIRSF016838">
    <property type="entry name" value="PafC"/>
    <property type="match status" value="1"/>
</dbReference>
<sequence length="322" mass="37560">MRAERLLQIIIRLQNSERLTAEQLATELHVSVRTILRDMDALSLVGIPVYSARGKHGGWSLLEGFSKQLAYLKPEELQSLLALPHDQVMHDLGIPKEAEYVREKLLNALPHAAIEQTKVIWERIYIDTGTWRETAIQDQPYFDVIQDAVFTNCKLKIHYVGHDQQKKERTLEPLGLVVKQKNWYLIAMRDGEIRNYRLSRIVFAEILEDTFVRPLHFQLKDYWLQSKTDFIKRLPRYDVQVRIANTSLHRLTYQPIFIHDYSIKENEGVASLLDLTFQSKQEAVEWILGFNSEVEIIEPKEVKVAVLNAAKRIVALYEEKDK</sequence>
<dbReference type="Pfam" id="PF13280">
    <property type="entry name" value="WYL"/>
    <property type="match status" value="1"/>
</dbReference>
<dbReference type="InterPro" id="IPR028349">
    <property type="entry name" value="PafC-like"/>
</dbReference>
<evidence type="ECO:0000313" key="5">
    <source>
        <dbReference type="Proteomes" id="UP001179280"/>
    </source>
</evidence>
<dbReference type="Proteomes" id="UP001179280">
    <property type="component" value="Unassembled WGS sequence"/>
</dbReference>
<dbReference type="InterPro" id="IPR036388">
    <property type="entry name" value="WH-like_DNA-bd_sf"/>
</dbReference>
<dbReference type="EMBL" id="JAFBCV010000001">
    <property type="protein sequence ID" value="MBM7836902.1"/>
    <property type="molecule type" value="Genomic_DNA"/>
</dbReference>
<dbReference type="InterPro" id="IPR001034">
    <property type="entry name" value="DeoR_HTH"/>
</dbReference>
<evidence type="ECO:0000259" key="3">
    <source>
        <dbReference type="PROSITE" id="PS51000"/>
    </source>
</evidence>
<proteinExistence type="predicted"/>
<dbReference type="InterPro" id="IPR036390">
    <property type="entry name" value="WH_DNA-bd_sf"/>
</dbReference>
<dbReference type="SUPFAM" id="SSF46785">
    <property type="entry name" value="Winged helix' DNA-binding domain"/>
    <property type="match status" value="1"/>
</dbReference>
<name>A0ABS2SMZ6_9BACI</name>
<evidence type="ECO:0000256" key="2">
    <source>
        <dbReference type="ARBA" id="ARBA00023163"/>
    </source>
</evidence>
<feature type="domain" description="HTH deoR-type" evidence="3">
    <location>
        <begin position="2"/>
        <end position="61"/>
    </location>
</feature>
<dbReference type="Gene3D" id="1.10.10.10">
    <property type="entry name" value="Winged helix-like DNA-binding domain superfamily/Winged helix DNA-binding domain"/>
    <property type="match status" value="1"/>
</dbReference>
<dbReference type="InterPro" id="IPR057727">
    <property type="entry name" value="WCX_dom"/>
</dbReference>
<accession>A0ABS2SMZ6</accession>
<gene>
    <name evidence="4" type="ORF">JOC54_000133</name>
</gene>
<dbReference type="PANTHER" id="PTHR34580:SF1">
    <property type="entry name" value="PROTEIN PAFC"/>
    <property type="match status" value="1"/>
</dbReference>
<keyword evidence="1" id="KW-0805">Transcription regulation</keyword>
<reference evidence="4" key="1">
    <citation type="submission" date="2021-01" db="EMBL/GenBank/DDBJ databases">
        <title>Genomic Encyclopedia of Type Strains, Phase IV (KMG-IV): sequencing the most valuable type-strain genomes for metagenomic binning, comparative biology and taxonomic classification.</title>
        <authorList>
            <person name="Goeker M."/>
        </authorList>
    </citation>
    <scope>NUCLEOTIDE SEQUENCE</scope>
    <source>
        <strain evidence="4">DSM 21943</strain>
    </source>
</reference>
<evidence type="ECO:0000313" key="4">
    <source>
        <dbReference type="EMBL" id="MBM7836902.1"/>
    </source>
</evidence>
<keyword evidence="5" id="KW-1185">Reference proteome</keyword>
<dbReference type="PROSITE" id="PS52050">
    <property type="entry name" value="WYL"/>
    <property type="match status" value="1"/>
</dbReference>
<dbReference type="PANTHER" id="PTHR34580">
    <property type="match status" value="1"/>
</dbReference>
<keyword evidence="4" id="KW-0238">DNA-binding</keyword>
<dbReference type="InterPro" id="IPR013196">
    <property type="entry name" value="HTH_11"/>
</dbReference>
<dbReference type="GO" id="GO:0003677">
    <property type="term" value="F:DNA binding"/>
    <property type="evidence" value="ECO:0007669"/>
    <property type="project" value="UniProtKB-KW"/>
</dbReference>
<protein>
    <submittedName>
        <fullName evidence="4">DNA-binding transcriptional regulator YafY</fullName>
    </submittedName>
</protein>
<comment type="caution">
    <text evidence="4">The sequence shown here is derived from an EMBL/GenBank/DDBJ whole genome shotgun (WGS) entry which is preliminary data.</text>
</comment>
<dbReference type="InterPro" id="IPR026881">
    <property type="entry name" value="WYL_dom"/>
</dbReference>
<keyword evidence="2" id="KW-0804">Transcription</keyword>
<dbReference type="RefSeq" id="WP_204463626.1">
    <property type="nucleotide sequence ID" value="NZ_JAFBCV010000001.1"/>
</dbReference>